<dbReference type="Gene3D" id="2.60.120.1440">
    <property type="match status" value="1"/>
</dbReference>
<dbReference type="Pfam" id="PF16344">
    <property type="entry name" value="FecR_C"/>
    <property type="match status" value="1"/>
</dbReference>
<feature type="transmembrane region" description="Helical" evidence="1">
    <location>
        <begin position="98"/>
        <end position="119"/>
    </location>
</feature>
<feature type="domain" description="Protein FecR C-terminal" evidence="3">
    <location>
        <begin position="279"/>
        <end position="346"/>
    </location>
</feature>
<dbReference type="Proteomes" id="UP001302949">
    <property type="component" value="Unassembled WGS sequence"/>
</dbReference>
<organism evidence="4 5">
    <name type="scientific">Arcicella rigui</name>
    <dbReference type="NCBI Taxonomy" id="797020"/>
    <lineage>
        <taxon>Bacteria</taxon>
        <taxon>Pseudomonadati</taxon>
        <taxon>Bacteroidota</taxon>
        <taxon>Cytophagia</taxon>
        <taxon>Cytophagales</taxon>
        <taxon>Flectobacillaceae</taxon>
        <taxon>Arcicella</taxon>
    </lineage>
</organism>
<evidence type="ECO:0000313" key="4">
    <source>
        <dbReference type="EMBL" id="MEA5139930.1"/>
    </source>
</evidence>
<dbReference type="PIRSF" id="PIRSF018266">
    <property type="entry name" value="FecR"/>
    <property type="match status" value="1"/>
</dbReference>
<dbReference type="InterPro" id="IPR012373">
    <property type="entry name" value="Ferrdict_sens_TM"/>
</dbReference>
<dbReference type="PANTHER" id="PTHR30273">
    <property type="entry name" value="PERIPLASMIC SIGNAL SENSOR AND SIGMA FACTOR ACTIVATOR FECR-RELATED"/>
    <property type="match status" value="1"/>
</dbReference>
<dbReference type="InterPro" id="IPR006860">
    <property type="entry name" value="FecR"/>
</dbReference>
<feature type="domain" description="FecR protein" evidence="2">
    <location>
        <begin position="144"/>
        <end position="235"/>
    </location>
</feature>
<dbReference type="Pfam" id="PF04773">
    <property type="entry name" value="FecR"/>
    <property type="match status" value="1"/>
</dbReference>
<comment type="caution">
    <text evidence="4">The sequence shown here is derived from an EMBL/GenBank/DDBJ whole genome shotgun (WGS) entry which is preliminary data.</text>
</comment>
<dbReference type="RefSeq" id="WP_323297089.1">
    <property type="nucleotide sequence ID" value="NZ_JAYFUM010000013.1"/>
</dbReference>
<keyword evidence="1" id="KW-0472">Membrane</keyword>
<evidence type="ECO:0000259" key="2">
    <source>
        <dbReference type="Pfam" id="PF04773"/>
    </source>
</evidence>
<dbReference type="Gene3D" id="3.55.50.30">
    <property type="match status" value="1"/>
</dbReference>
<name>A0ABU5QAR8_9BACT</name>
<gene>
    <name evidence="4" type="ORF">VB248_12330</name>
</gene>
<reference evidence="4 5" key="1">
    <citation type="submission" date="2023-12" db="EMBL/GenBank/DDBJ databases">
        <title>Novel species of the genus Arcicella isolated from rivers.</title>
        <authorList>
            <person name="Lu H."/>
        </authorList>
    </citation>
    <scope>NUCLEOTIDE SEQUENCE [LARGE SCALE GENOMIC DNA]</scope>
    <source>
        <strain evidence="4 5">KCTC 23307</strain>
    </source>
</reference>
<evidence type="ECO:0000256" key="1">
    <source>
        <dbReference type="SAM" id="Phobius"/>
    </source>
</evidence>
<proteinExistence type="predicted"/>
<evidence type="ECO:0000313" key="5">
    <source>
        <dbReference type="Proteomes" id="UP001302949"/>
    </source>
</evidence>
<dbReference type="PANTHER" id="PTHR30273:SF2">
    <property type="entry name" value="PROTEIN FECR"/>
    <property type="match status" value="1"/>
</dbReference>
<dbReference type="InterPro" id="IPR032508">
    <property type="entry name" value="FecR_C"/>
</dbReference>
<keyword evidence="5" id="KW-1185">Reference proteome</keyword>
<protein>
    <submittedName>
        <fullName evidence="4">FecR domain-containing protein</fullName>
    </submittedName>
</protein>
<keyword evidence="1" id="KW-0812">Transmembrane</keyword>
<accession>A0ABU5QAR8</accession>
<evidence type="ECO:0000259" key="3">
    <source>
        <dbReference type="Pfam" id="PF16344"/>
    </source>
</evidence>
<keyword evidence="1" id="KW-1133">Transmembrane helix</keyword>
<dbReference type="EMBL" id="JAYFUM010000013">
    <property type="protein sequence ID" value="MEA5139930.1"/>
    <property type="molecule type" value="Genomic_DNA"/>
</dbReference>
<sequence length="347" mass="39760">MYTNIDRIKDLLDNPSFMDWVKKPNALLDEHWQDWLIQNPDRKDDLDLARKFVLAIRYKQEYELNEQDKDELFKKIKLVKQQKDYSDKYPIRILFKKYAFAGFTMAASVSLFVLGSFYLTEDTHKPEPFSVVKKDNIVEVATSYTGQRTKIILPDGSIVHLNAGSSLSYPKQFSKAQRVVTLVGEGFFEVVKNPKQPFIVETGKVQTRVLGTSFNVRAYASEKVVQVAVVTGKVKMQEKATGKAEFLTPNEMGVLEQGTMIHKTQVDVEKTAGWRQGLLVFDKDEFSDVFAKLEIWYGVKIIKMPTVELKGRYSGEFQQESLENVMQGIAFTSGFEYEIVGKTIFIH</sequence>